<dbReference type="GO" id="GO:0006412">
    <property type="term" value="P:translation"/>
    <property type="evidence" value="ECO:0007669"/>
    <property type="project" value="UniProtKB-UniRule"/>
</dbReference>
<reference evidence="6 7" key="1">
    <citation type="journal article" date="2016" name="Nat. Commun.">
        <title>Thousands of microbial genomes shed light on interconnected biogeochemical processes in an aquifer system.</title>
        <authorList>
            <person name="Anantharaman K."/>
            <person name="Brown C.T."/>
            <person name="Hug L.A."/>
            <person name="Sharon I."/>
            <person name="Castelle C.J."/>
            <person name="Probst A.J."/>
            <person name="Thomas B.C."/>
            <person name="Singh A."/>
            <person name="Wilkins M.J."/>
            <person name="Karaoz U."/>
            <person name="Brodie E.L."/>
            <person name="Williams K.H."/>
            <person name="Hubbard S.S."/>
            <person name="Banfield J.F."/>
        </authorList>
    </citation>
    <scope>NUCLEOTIDE SEQUENCE [LARGE SCALE GENOMIC DNA]</scope>
</reference>
<keyword evidence="3 4" id="KW-0687">Ribonucleoprotein</keyword>
<dbReference type="Pfam" id="PF00829">
    <property type="entry name" value="Ribosomal_L21p"/>
    <property type="match status" value="1"/>
</dbReference>
<evidence type="ECO:0000313" key="7">
    <source>
        <dbReference type="Proteomes" id="UP000178323"/>
    </source>
</evidence>
<sequence length="105" mass="11986">MIAIIKTGGKQYKIKEDDILKVEKLQGEKGDKIEIKDVLLVSDDKEEDVKIGAPLVSGAKVSAEIVEQGRDRKINVIKYKRKVRYRRKLGHRQPYTKIKILEIAA</sequence>
<gene>
    <name evidence="4" type="primary">rplU</name>
    <name evidence="6" type="ORF">A2Y83_04345</name>
</gene>
<evidence type="ECO:0000256" key="3">
    <source>
        <dbReference type="ARBA" id="ARBA00023274"/>
    </source>
</evidence>
<evidence type="ECO:0000313" key="6">
    <source>
        <dbReference type="EMBL" id="OGF21245.1"/>
    </source>
</evidence>
<dbReference type="InterPro" id="IPR028909">
    <property type="entry name" value="bL21-like"/>
</dbReference>
<keyword evidence="4 5" id="KW-0694">RNA-binding</keyword>
<dbReference type="InterPro" id="IPR001787">
    <property type="entry name" value="Ribosomal_bL21"/>
</dbReference>
<keyword evidence="2 4" id="KW-0689">Ribosomal protein</keyword>
<comment type="caution">
    <text evidence="6">The sequence shown here is derived from an EMBL/GenBank/DDBJ whole genome shotgun (WGS) entry which is preliminary data.</text>
</comment>
<organism evidence="6 7">
    <name type="scientific">Candidatus Falkowbacteria bacterium RBG_13_39_14</name>
    <dbReference type="NCBI Taxonomy" id="1797985"/>
    <lineage>
        <taxon>Bacteria</taxon>
        <taxon>Candidatus Falkowiibacteriota</taxon>
    </lineage>
</organism>
<dbReference type="GO" id="GO:1990904">
    <property type="term" value="C:ribonucleoprotein complex"/>
    <property type="evidence" value="ECO:0007669"/>
    <property type="project" value="UniProtKB-KW"/>
</dbReference>
<dbReference type="SUPFAM" id="SSF141091">
    <property type="entry name" value="L21p-like"/>
    <property type="match status" value="1"/>
</dbReference>
<evidence type="ECO:0000256" key="2">
    <source>
        <dbReference type="ARBA" id="ARBA00022980"/>
    </source>
</evidence>
<dbReference type="PANTHER" id="PTHR21349">
    <property type="entry name" value="50S RIBOSOMAL PROTEIN L21"/>
    <property type="match status" value="1"/>
</dbReference>
<name>A0A1F5S3I0_9BACT</name>
<evidence type="ECO:0000256" key="1">
    <source>
        <dbReference type="ARBA" id="ARBA00008563"/>
    </source>
</evidence>
<dbReference type="GO" id="GO:0003735">
    <property type="term" value="F:structural constituent of ribosome"/>
    <property type="evidence" value="ECO:0007669"/>
    <property type="project" value="InterPro"/>
</dbReference>
<dbReference type="GO" id="GO:0005840">
    <property type="term" value="C:ribosome"/>
    <property type="evidence" value="ECO:0007669"/>
    <property type="project" value="UniProtKB-KW"/>
</dbReference>
<evidence type="ECO:0000256" key="5">
    <source>
        <dbReference type="RuleBase" id="RU000562"/>
    </source>
</evidence>
<dbReference type="Proteomes" id="UP000178323">
    <property type="component" value="Unassembled WGS sequence"/>
</dbReference>
<dbReference type="PANTHER" id="PTHR21349:SF0">
    <property type="entry name" value="LARGE RIBOSOMAL SUBUNIT PROTEIN BL21M"/>
    <property type="match status" value="1"/>
</dbReference>
<evidence type="ECO:0000256" key="4">
    <source>
        <dbReference type="HAMAP-Rule" id="MF_01363"/>
    </source>
</evidence>
<comment type="function">
    <text evidence="4 5">This protein binds to 23S rRNA in the presence of protein L20.</text>
</comment>
<dbReference type="HAMAP" id="MF_01363">
    <property type="entry name" value="Ribosomal_bL21"/>
    <property type="match status" value="1"/>
</dbReference>
<dbReference type="EMBL" id="MFFS01000066">
    <property type="protein sequence ID" value="OGF21245.1"/>
    <property type="molecule type" value="Genomic_DNA"/>
</dbReference>
<dbReference type="STRING" id="1797985.A2Y83_04345"/>
<dbReference type="InterPro" id="IPR036164">
    <property type="entry name" value="bL21-like_sf"/>
</dbReference>
<dbReference type="GO" id="GO:0019843">
    <property type="term" value="F:rRNA binding"/>
    <property type="evidence" value="ECO:0007669"/>
    <property type="project" value="UniProtKB-UniRule"/>
</dbReference>
<comment type="subunit">
    <text evidence="4">Part of the 50S ribosomal subunit. Contacts protein L20.</text>
</comment>
<dbReference type="AlphaFoldDB" id="A0A1F5S3I0"/>
<keyword evidence="4 5" id="KW-0699">rRNA-binding</keyword>
<comment type="similarity">
    <text evidence="1 4 5">Belongs to the bacterial ribosomal protein bL21 family.</text>
</comment>
<dbReference type="NCBIfam" id="TIGR00061">
    <property type="entry name" value="L21"/>
    <property type="match status" value="1"/>
</dbReference>
<accession>A0A1F5S3I0</accession>
<protein>
    <recommendedName>
        <fullName evidence="4">Large ribosomal subunit protein bL21</fullName>
    </recommendedName>
</protein>
<dbReference type="GO" id="GO:0005737">
    <property type="term" value="C:cytoplasm"/>
    <property type="evidence" value="ECO:0007669"/>
    <property type="project" value="UniProtKB-ARBA"/>
</dbReference>
<proteinExistence type="inferred from homology"/>